<organism evidence="1">
    <name type="scientific">Oryza brachyantha</name>
    <name type="common">malo sina</name>
    <dbReference type="NCBI Taxonomy" id="4533"/>
    <lineage>
        <taxon>Eukaryota</taxon>
        <taxon>Viridiplantae</taxon>
        <taxon>Streptophyta</taxon>
        <taxon>Embryophyta</taxon>
        <taxon>Tracheophyta</taxon>
        <taxon>Spermatophyta</taxon>
        <taxon>Magnoliopsida</taxon>
        <taxon>Liliopsida</taxon>
        <taxon>Poales</taxon>
        <taxon>Poaceae</taxon>
        <taxon>BOP clade</taxon>
        <taxon>Oryzoideae</taxon>
        <taxon>Oryzeae</taxon>
        <taxon>Oryzinae</taxon>
        <taxon>Oryza</taxon>
    </lineage>
</organism>
<dbReference type="EnsemblPlants" id="OB0127G10010.1">
    <property type="protein sequence ID" value="OB0127G10010.1"/>
    <property type="gene ID" value="OB0127G10010"/>
</dbReference>
<evidence type="ECO:0000313" key="2">
    <source>
        <dbReference type="Proteomes" id="UP000006038"/>
    </source>
</evidence>
<name>J3KV86_ORYBR</name>
<proteinExistence type="predicted"/>
<sequence length="80" mass="9232">MQIAVQPSHCISTPSLFNAPGFRVFCWDLWLAITYGRHWHRFRFLLLNTAFHNLHAGVVGGLSFIQLAAYHEYLIGYILI</sequence>
<dbReference type="HOGENOM" id="CLU_2593649_0_0_1"/>
<accession>J3KV86</accession>
<dbReference type="AlphaFoldDB" id="J3KV86"/>
<dbReference type="Proteomes" id="UP000006038">
    <property type="component" value="Unassembled WGS sequence"/>
</dbReference>
<reference evidence="1" key="1">
    <citation type="submission" date="2015-06" db="UniProtKB">
        <authorList>
            <consortium name="EnsemblPlants"/>
        </authorList>
    </citation>
    <scope>IDENTIFICATION</scope>
</reference>
<evidence type="ECO:0000313" key="1">
    <source>
        <dbReference type="EnsemblPlants" id="OB0127G10010.1"/>
    </source>
</evidence>
<dbReference type="Gramene" id="OB0127G10010.1">
    <property type="protein sequence ID" value="OB0127G10010.1"/>
    <property type="gene ID" value="OB0127G10010"/>
</dbReference>
<protein>
    <submittedName>
        <fullName evidence="1">Uncharacterized protein</fullName>
    </submittedName>
</protein>
<keyword evidence="2" id="KW-1185">Reference proteome</keyword>